<evidence type="ECO:0000256" key="2">
    <source>
        <dbReference type="ARBA" id="ARBA00023125"/>
    </source>
</evidence>
<dbReference type="PRINTS" id="PR00364">
    <property type="entry name" value="DISEASERSIST"/>
</dbReference>
<dbReference type="SMART" id="SM00862">
    <property type="entry name" value="Trans_reg_C"/>
    <property type="match status" value="1"/>
</dbReference>
<dbReference type="CDD" id="cd15831">
    <property type="entry name" value="BTAD"/>
    <property type="match status" value="1"/>
</dbReference>
<name>A0ABP6ZQW5_9ACTN</name>
<dbReference type="PANTHER" id="PTHR47691">
    <property type="entry name" value="REGULATOR-RELATED"/>
    <property type="match status" value="1"/>
</dbReference>
<comment type="similarity">
    <text evidence="1">Belongs to the AfsR/DnrI/RedD regulatory family.</text>
</comment>
<reference evidence="6" key="1">
    <citation type="journal article" date="2019" name="Int. J. Syst. Evol. Microbiol.">
        <title>The Global Catalogue of Microorganisms (GCM) 10K type strain sequencing project: providing services to taxonomists for standard genome sequencing and annotation.</title>
        <authorList>
            <consortium name="The Broad Institute Genomics Platform"/>
            <consortium name="The Broad Institute Genome Sequencing Center for Infectious Disease"/>
            <person name="Wu L."/>
            <person name="Ma J."/>
        </authorList>
    </citation>
    <scope>NUCLEOTIDE SEQUENCE [LARGE SCALE GENOMIC DNA]</scope>
    <source>
        <strain evidence="6">JCM 16929</strain>
    </source>
</reference>
<evidence type="ECO:0000313" key="6">
    <source>
        <dbReference type="Proteomes" id="UP001501490"/>
    </source>
</evidence>
<gene>
    <name evidence="5" type="ORF">GCM10022236_19630</name>
</gene>
<dbReference type="Gene3D" id="1.10.10.10">
    <property type="entry name" value="Winged helix-like DNA-binding domain superfamily/Winged helix DNA-binding domain"/>
    <property type="match status" value="1"/>
</dbReference>
<accession>A0ABP6ZQW5</accession>
<dbReference type="SMART" id="SM01043">
    <property type="entry name" value="BTAD"/>
    <property type="match status" value="1"/>
</dbReference>
<organism evidence="5 6">
    <name type="scientific">Microlunatus ginsengisoli</name>
    <dbReference type="NCBI Taxonomy" id="363863"/>
    <lineage>
        <taxon>Bacteria</taxon>
        <taxon>Bacillati</taxon>
        <taxon>Actinomycetota</taxon>
        <taxon>Actinomycetes</taxon>
        <taxon>Propionibacteriales</taxon>
        <taxon>Propionibacteriaceae</taxon>
        <taxon>Microlunatus</taxon>
    </lineage>
</organism>
<dbReference type="PANTHER" id="PTHR47691:SF3">
    <property type="entry name" value="HTH-TYPE TRANSCRIPTIONAL REGULATOR RV0890C-RELATED"/>
    <property type="match status" value="1"/>
</dbReference>
<feature type="DNA-binding region" description="OmpR/PhoB-type" evidence="3">
    <location>
        <begin position="1"/>
        <end position="94"/>
    </location>
</feature>
<dbReference type="InterPro" id="IPR027417">
    <property type="entry name" value="P-loop_NTPase"/>
</dbReference>
<dbReference type="Gene3D" id="1.25.40.10">
    <property type="entry name" value="Tetratricopeptide repeat domain"/>
    <property type="match status" value="1"/>
</dbReference>
<dbReference type="InterPro" id="IPR005158">
    <property type="entry name" value="BTAD"/>
</dbReference>
<comment type="caution">
    <text evidence="5">The sequence shown here is derived from an EMBL/GenBank/DDBJ whole genome shotgun (WGS) entry which is preliminary data.</text>
</comment>
<keyword evidence="6" id="KW-1185">Reference proteome</keyword>
<dbReference type="SUPFAM" id="SSF48452">
    <property type="entry name" value="TPR-like"/>
    <property type="match status" value="1"/>
</dbReference>
<dbReference type="InterPro" id="IPR016032">
    <property type="entry name" value="Sig_transdc_resp-reg_C-effctor"/>
</dbReference>
<dbReference type="PROSITE" id="PS51755">
    <property type="entry name" value="OMPR_PHOB"/>
    <property type="match status" value="1"/>
</dbReference>
<sequence>MRIMDLGSLTVEVEGSTIELGTTKQAALLCVLAARANQRVPATDLVAAAWGLDVEVSMSSLDSQLWRLRNILEPHRGRTSSVLVRDGGGYRLVAAPDAVDSLRFERLGDRANAQVRDGDPAAALIAIEEALELWRGEPFEAVIADVGTVVQLARLIELRQQLEELRIDALIGQGLPHRAIVDLEEMIGRNPLRERLWAQRMTALVQLDRTDEALAAYARLTQLLADELGLDPGPDLRALHGRILARDPSLVGAARPAQQTRQPREADDPVAARIEGEARTADPVAVRLPRRATPLIGRAADTDRVAGLVLGQPLVTICGSGGSGKTRLAIEVAARVAADFPDGVWFVDLTATTEPDLVIDIVVSTLALSASQVFDPIQVLREFARGRRILLVLDNCEHVLDGVALLVEETLLSDDAERGAAVLATSREPIGVDGEYLWSIAPLSLAGPAPAVELFTERARASDPELVLDADAMASVVQICRALDGIPLAIELAAARVRSFSLTEIAEQVRADPTRLSRVGRQRGDHRQSLYEAMEWSYRLLTEQEQSLHRCLSVLPGPFPATAAAGVAPPDLNAYEVTELLLGLAHRSLLDVRPGQRGTGTVFAQLDTVRAHGRRHLVEAGEEDLVLARRDDWVAALLARRPRLGRPEAPLWYDELEESYPVVRAVLQRAVGPAGSAELIGLGSGLGFFWLFRSRMIEGARWLEAAQASGLQRAGSVEELLTLLRLGAGYLLRFRPDLGRPQLDAALPRVAEVPASARVVVAEALVSAAGGAWAGTAYDLLPALSRALDQIAAGTDDQVTQLFAEIIACITVLPLGRLDEARETAERLYRRSVELDNLVGAWFTSLAACVVESESLRPADALGWARRVIGLHERLGTGGSKSFLETVGNGFALSADHERAVRVYAATCAHARQAGVDWPEHPKTRELFERARAAMDPAAFDRAWAAGERMSLRDIADWAEPDRGDRFSSRTTG</sequence>
<protein>
    <recommendedName>
        <fullName evidence="4">OmpR/PhoB-type domain-containing protein</fullName>
    </recommendedName>
</protein>
<dbReference type="CDD" id="cd00383">
    <property type="entry name" value="trans_reg_C"/>
    <property type="match status" value="1"/>
</dbReference>
<evidence type="ECO:0000313" key="5">
    <source>
        <dbReference type="EMBL" id="GAA3617497.1"/>
    </source>
</evidence>
<evidence type="ECO:0000259" key="4">
    <source>
        <dbReference type="PROSITE" id="PS51755"/>
    </source>
</evidence>
<dbReference type="EMBL" id="BAABAB010000014">
    <property type="protein sequence ID" value="GAA3617497.1"/>
    <property type="molecule type" value="Genomic_DNA"/>
</dbReference>
<evidence type="ECO:0000256" key="1">
    <source>
        <dbReference type="ARBA" id="ARBA00005820"/>
    </source>
</evidence>
<feature type="domain" description="OmpR/PhoB-type" evidence="4">
    <location>
        <begin position="1"/>
        <end position="94"/>
    </location>
</feature>
<evidence type="ECO:0000256" key="3">
    <source>
        <dbReference type="PROSITE-ProRule" id="PRU01091"/>
    </source>
</evidence>
<dbReference type="SUPFAM" id="SSF46894">
    <property type="entry name" value="C-terminal effector domain of the bipartite response regulators"/>
    <property type="match status" value="1"/>
</dbReference>
<dbReference type="Proteomes" id="UP001501490">
    <property type="component" value="Unassembled WGS sequence"/>
</dbReference>
<dbReference type="InterPro" id="IPR011990">
    <property type="entry name" value="TPR-like_helical_dom_sf"/>
</dbReference>
<dbReference type="Pfam" id="PF03704">
    <property type="entry name" value="BTAD"/>
    <property type="match status" value="1"/>
</dbReference>
<keyword evidence="2 3" id="KW-0238">DNA-binding</keyword>
<dbReference type="InterPro" id="IPR001867">
    <property type="entry name" value="OmpR/PhoB-type_DNA-bd"/>
</dbReference>
<dbReference type="InterPro" id="IPR036388">
    <property type="entry name" value="WH-like_DNA-bd_sf"/>
</dbReference>
<dbReference type="Pfam" id="PF00486">
    <property type="entry name" value="Trans_reg_C"/>
    <property type="match status" value="1"/>
</dbReference>
<dbReference type="SUPFAM" id="SSF52540">
    <property type="entry name" value="P-loop containing nucleoside triphosphate hydrolases"/>
    <property type="match status" value="1"/>
</dbReference>
<proteinExistence type="inferred from homology"/>